<name>A0ABR3IRB5_9AGAR</name>
<dbReference type="EMBL" id="JASNQZ010000015">
    <property type="protein sequence ID" value="KAL0945841.1"/>
    <property type="molecule type" value="Genomic_DNA"/>
</dbReference>
<proteinExistence type="predicted"/>
<protein>
    <submittedName>
        <fullName evidence="1">Uncharacterized protein</fullName>
    </submittedName>
</protein>
<accession>A0ABR3IRB5</accession>
<keyword evidence="2" id="KW-1185">Reference proteome</keyword>
<evidence type="ECO:0000313" key="2">
    <source>
        <dbReference type="Proteomes" id="UP001556367"/>
    </source>
</evidence>
<sequence>MTLAWVTGLYVFGVFPSQATLDFNHHVQPPEILFPASSDSLLSLNMCLDSIFGTLSLLLTTVTGNKRPAVYFGSESRPLLAANNQQPGYSAPMPVVRVTVESYDHVSTAEASQPAPPPHPTILVSNKMPSNTNTPTSVFLVLTSRYDPTVNTKQKDPVTLMTLAPNKTTEEYERIPRIAHHSYEFYLNHSAQSVGIFNENYITCDEPVDFEGSLPEFLQEAEPTARLIALTGVARRGRKAPVQAVPPEIFQRHTPSLTNLLLRRCLLHPLSTLNGTVKHLRLEYGASSPFAQTFARTLWTSRNLESLELF</sequence>
<dbReference type="Proteomes" id="UP001556367">
    <property type="component" value="Unassembled WGS sequence"/>
</dbReference>
<gene>
    <name evidence="1" type="ORF">HGRIS_012124</name>
</gene>
<comment type="caution">
    <text evidence="1">The sequence shown here is derived from an EMBL/GenBank/DDBJ whole genome shotgun (WGS) entry which is preliminary data.</text>
</comment>
<reference evidence="2" key="1">
    <citation type="submission" date="2024-06" db="EMBL/GenBank/DDBJ databases">
        <title>Multi-omics analyses provide insights into the biosynthesis of the anticancer antibiotic pleurotin in Hohenbuehelia grisea.</title>
        <authorList>
            <person name="Weaver J.A."/>
            <person name="Alberti F."/>
        </authorList>
    </citation>
    <scope>NUCLEOTIDE SEQUENCE [LARGE SCALE GENOMIC DNA]</scope>
    <source>
        <strain evidence="2">T-177</strain>
    </source>
</reference>
<evidence type="ECO:0000313" key="1">
    <source>
        <dbReference type="EMBL" id="KAL0945841.1"/>
    </source>
</evidence>
<organism evidence="1 2">
    <name type="scientific">Hohenbuehelia grisea</name>
    <dbReference type="NCBI Taxonomy" id="104357"/>
    <lineage>
        <taxon>Eukaryota</taxon>
        <taxon>Fungi</taxon>
        <taxon>Dikarya</taxon>
        <taxon>Basidiomycota</taxon>
        <taxon>Agaricomycotina</taxon>
        <taxon>Agaricomycetes</taxon>
        <taxon>Agaricomycetidae</taxon>
        <taxon>Agaricales</taxon>
        <taxon>Pleurotineae</taxon>
        <taxon>Pleurotaceae</taxon>
        <taxon>Hohenbuehelia</taxon>
    </lineage>
</organism>